<dbReference type="InterPro" id="IPR019111">
    <property type="entry name" value="PRESA_N"/>
</dbReference>
<accession>A0A1D3TDE4</accession>
<proteinExistence type="predicted"/>
<evidence type="ECO:0000313" key="3">
    <source>
        <dbReference type="EMBL" id="SCP02920.1"/>
    </source>
</evidence>
<name>A0A1D3TDE4_PLAMA</name>
<keyword evidence="1" id="KW-0472">Membrane</keyword>
<sequence length="203" mass="23879">MGICKEFIYTLNGTHFVTYIAKVMHLHMHSFIVNEKNVRKRIYLNFMPSFCSVVGFVSITCILLLNIYIFEKIKVTQAHIRSRYFLRNLCELRKNGSYNLSNNRTDTNSVVSNSCGTNNFEKKYNENEFGINVENVLQQQLSNIDIDLLRKKCYEEKIQLTEEELYSLIHNLEEVPSLPDMNIIWLQVRTIEADKFANMLYNL</sequence>
<dbReference type="VEuPathDB" id="PlasmoDB:PmUG01_13056800"/>
<reference evidence="3 4" key="1">
    <citation type="submission" date="2016-06" db="EMBL/GenBank/DDBJ databases">
        <authorList>
            <consortium name="Pathogen Informatics"/>
        </authorList>
    </citation>
    <scope>NUCLEOTIDE SEQUENCE [LARGE SCALE GENOMIC DNA]</scope>
</reference>
<feature type="domain" description="Plasmodium RESA N-terminal" evidence="2">
    <location>
        <begin position="159"/>
        <end position="203"/>
    </location>
</feature>
<dbReference type="NCBIfam" id="TIGR01639">
    <property type="entry name" value="P_fal_TIGR01639"/>
    <property type="match status" value="1"/>
</dbReference>
<evidence type="ECO:0000256" key="1">
    <source>
        <dbReference type="SAM" id="Phobius"/>
    </source>
</evidence>
<feature type="transmembrane region" description="Helical" evidence="1">
    <location>
        <begin position="46"/>
        <end position="70"/>
    </location>
</feature>
<dbReference type="KEGG" id="pmal:PMUG01_13056800"/>
<dbReference type="InterPro" id="IPR006526">
    <property type="entry name" value="Export_prot_PHISTa/b/c"/>
</dbReference>
<keyword evidence="1" id="KW-1133">Transmembrane helix</keyword>
<gene>
    <name evidence="3" type="primary">PmUG01_13056800</name>
    <name evidence="3" type="ORF">PMUG01_13056800</name>
</gene>
<dbReference type="Pfam" id="PF09687">
    <property type="entry name" value="PRESAN"/>
    <property type="match status" value="1"/>
</dbReference>
<protein>
    <recommendedName>
        <fullName evidence="2">Plasmodium RESA N-terminal domain-containing protein</fullName>
    </recommendedName>
</protein>
<keyword evidence="4" id="KW-1185">Reference proteome</keyword>
<dbReference type="EMBL" id="LT594634">
    <property type="protein sequence ID" value="SCP02920.1"/>
    <property type="molecule type" value="Genomic_DNA"/>
</dbReference>
<evidence type="ECO:0000313" key="4">
    <source>
        <dbReference type="Proteomes" id="UP000219813"/>
    </source>
</evidence>
<dbReference type="GeneID" id="39871285"/>
<dbReference type="RefSeq" id="XP_028863950.1">
    <property type="nucleotide sequence ID" value="XM_029007574.1"/>
</dbReference>
<organism evidence="3 4">
    <name type="scientific">Plasmodium malariae</name>
    <dbReference type="NCBI Taxonomy" id="5858"/>
    <lineage>
        <taxon>Eukaryota</taxon>
        <taxon>Sar</taxon>
        <taxon>Alveolata</taxon>
        <taxon>Apicomplexa</taxon>
        <taxon>Aconoidasida</taxon>
        <taxon>Haemosporida</taxon>
        <taxon>Plasmodiidae</taxon>
        <taxon>Plasmodium</taxon>
        <taxon>Plasmodium (Plasmodium)</taxon>
    </lineage>
</organism>
<dbReference type="Proteomes" id="UP000219813">
    <property type="component" value="Chromosome 13"/>
</dbReference>
<dbReference type="AlphaFoldDB" id="A0A1D3TDE4"/>
<keyword evidence="1" id="KW-0812">Transmembrane</keyword>
<dbReference type="Gene3D" id="6.10.280.180">
    <property type="entry name" value="Plasmodium RESA, N-terminal helical domain"/>
    <property type="match status" value="1"/>
</dbReference>
<dbReference type="OrthoDB" id="380740at2759"/>
<dbReference type="InterPro" id="IPR044885">
    <property type="entry name" value="PRESA_N_sf"/>
</dbReference>
<evidence type="ECO:0000259" key="2">
    <source>
        <dbReference type="Pfam" id="PF09687"/>
    </source>
</evidence>